<evidence type="ECO:0000313" key="2">
    <source>
        <dbReference type="EMBL" id="QXQ15769.1"/>
    </source>
</evidence>
<feature type="region of interest" description="Disordered" evidence="1">
    <location>
        <begin position="1"/>
        <end position="25"/>
    </location>
</feature>
<keyword evidence="2" id="KW-0808">Transferase</keyword>
<gene>
    <name evidence="2" type="ORF">KV203_08005</name>
</gene>
<protein>
    <submittedName>
        <fullName evidence="2">Aminotransferase class III-fold pyridoxal phosphate-dependent enzyme</fullName>
    </submittedName>
</protein>
<dbReference type="InterPro" id="IPR015421">
    <property type="entry name" value="PyrdxlP-dep_Trfase_major"/>
</dbReference>
<dbReference type="SUPFAM" id="SSF53383">
    <property type="entry name" value="PLP-dependent transferases"/>
    <property type="match status" value="1"/>
</dbReference>
<name>A0ABX8SFN6_9ACTN</name>
<keyword evidence="2" id="KW-0032">Aminotransferase</keyword>
<dbReference type="InterPro" id="IPR015424">
    <property type="entry name" value="PyrdxlP-dep_Trfase"/>
</dbReference>
<dbReference type="EMBL" id="CP079105">
    <property type="protein sequence ID" value="QXQ15769.1"/>
    <property type="molecule type" value="Genomic_DNA"/>
</dbReference>
<dbReference type="Proteomes" id="UP000887023">
    <property type="component" value="Chromosome"/>
</dbReference>
<dbReference type="Pfam" id="PF00202">
    <property type="entry name" value="Aminotran_3"/>
    <property type="match status" value="1"/>
</dbReference>
<dbReference type="InterPro" id="IPR005814">
    <property type="entry name" value="Aminotrans_3"/>
</dbReference>
<evidence type="ECO:0000313" key="3">
    <source>
        <dbReference type="Proteomes" id="UP000887023"/>
    </source>
</evidence>
<dbReference type="RefSeq" id="WP_083530129.1">
    <property type="nucleotide sequence ID" value="NZ_CBCRUZ010000001.1"/>
</dbReference>
<proteinExistence type="predicted"/>
<reference evidence="2" key="1">
    <citation type="submission" date="2021-07" db="EMBL/GenBank/DDBJ databases">
        <title>Candidatus Kaistella beijingensis sp. nov. isolated from a municipal wastewater treatment plant is involved in sludge foaming.</title>
        <authorList>
            <person name="Song Y."/>
            <person name="Liu S.-J."/>
        </authorList>
    </citation>
    <scope>NUCLEOTIDE SEQUENCE</scope>
    <source>
        <strain evidence="2">DSM 43998</strain>
    </source>
</reference>
<dbReference type="GO" id="GO:0008483">
    <property type="term" value="F:transaminase activity"/>
    <property type="evidence" value="ECO:0007669"/>
    <property type="project" value="UniProtKB-KW"/>
</dbReference>
<organism evidence="2 3">
    <name type="scientific">Skermania pinensis</name>
    <dbReference type="NCBI Taxonomy" id="39122"/>
    <lineage>
        <taxon>Bacteria</taxon>
        <taxon>Bacillati</taxon>
        <taxon>Actinomycetota</taxon>
        <taxon>Actinomycetes</taxon>
        <taxon>Mycobacteriales</taxon>
        <taxon>Gordoniaceae</taxon>
        <taxon>Skermania</taxon>
    </lineage>
</organism>
<keyword evidence="3" id="KW-1185">Reference proteome</keyword>
<accession>A0ABX8SFN6</accession>
<sequence>MGAEAGRAQVGSVIHTQTTTDPNRPLLELTDKLGEYLPPGLDSLFFVNSGTEAVEAAVGLAKMATNRSNIVAFHGRTVRRNRAIRPGPGGRPGQDR</sequence>
<evidence type="ECO:0000256" key="1">
    <source>
        <dbReference type="SAM" id="MobiDB-lite"/>
    </source>
</evidence>
<dbReference type="Gene3D" id="3.40.640.10">
    <property type="entry name" value="Type I PLP-dependent aspartate aminotransferase-like (Major domain)"/>
    <property type="match status" value="1"/>
</dbReference>